<gene>
    <name evidence="2" type="ORF">JP75_07825</name>
</gene>
<proteinExistence type="predicted"/>
<feature type="region of interest" description="Disordered" evidence="1">
    <location>
        <begin position="1"/>
        <end position="29"/>
    </location>
</feature>
<comment type="caution">
    <text evidence="2">The sequence shown here is derived from an EMBL/GenBank/DDBJ whole genome shotgun (WGS) entry which is preliminary data.</text>
</comment>
<reference evidence="2 3" key="1">
    <citation type="submission" date="2014-08" db="EMBL/GenBank/DDBJ databases">
        <authorList>
            <person name="Hassan Y.I."/>
            <person name="Lepp D."/>
            <person name="Zhou T."/>
        </authorList>
    </citation>
    <scope>NUCLEOTIDE SEQUENCE [LARGE SCALE GENOMIC DNA]</scope>
    <source>
        <strain evidence="2 3">IFO13584</strain>
    </source>
</reference>
<protein>
    <submittedName>
        <fullName evidence="2">Uncharacterized protein</fullName>
    </submittedName>
</protein>
<dbReference type="Proteomes" id="UP000028981">
    <property type="component" value="Unassembled WGS sequence"/>
</dbReference>
<keyword evidence="3" id="KW-1185">Reference proteome</keyword>
<evidence type="ECO:0000256" key="1">
    <source>
        <dbReference type="SAM" id="MobiDB-lite"/>
    </source>
</evidence>
<accession>A0A087M3J9</accession>
<dbReference type="OrthoDB" id="7951342at2"/>
<sequence length="94" mass="10180">MAGTPGLRTRSGNRPGYTLYGSRKKRVAPPLTAEQQARFNAKMDAACAALESGKAEEFFAAIREGNAALDRNDDREARKAVEGDTDLNHDNLEG</sequence>
<name>A0A087M3J9_9HYPH</name>
<dbReference type="AlphaFoldDB" id="A0A087M3J9"/>
<feature type="region of interest" description="Disordered" evidence="1">
    <location>
        <begin position="72"/>
        <end position="94"/>
    </location>
</feature>
<organism evidence="2 3">
    <name type="scientific">Devosia riboflavina</name>
    <dbReference type="NCBI Taxonomy" id="46914"/>
    <lineage>
        <taxon>Bacteria</taxon>
        <taxon>Pseudomonadati</taxon>
        <taxon>Pseudomonadota</taxon>
        <taxon>Alphaproteobacteria</taxon>
        <taxon>Hyphomicrobiales</taxon>
        <taxon>Devosiaceae</taxon>
        <taxon>Devosia</taxon>
    </lineage>
</organism>
<evidence type="ECO:0000313" key="3">
    <source>
        <dbReference type="Proteomes" id="UP000028981"/>
    </source>
</evidence>
<dbReference type="RefSeq" id="WP_035081214.1">
    <property type="nucleotide sequence ID" value="NZ_JQGC01000006.1"/>
</dbReference>
<dbReference type="STRING" id="46914.JP75_07825"/>
<evidence type="ECO:0000313" key="2">
    <source>
        <dbReference type="EMBL" id="KFL31452.1"/>
    </source>
</evidence>
<dbReference type="EMBL" id="JQGC01000006">
    <property type="protein sequence ID" value="KFL31452.1"/>
    <property type="molecule type" value="Genomic_DNA"/>
</dbReference>